<dbReference type="InterPro" id="IPR019786">
    <property type="entry name" value="Zinc_finger_PHD-type_CS"/>
</dbReference>
<dbReference type="Proteomes" id="UP000037069">
    <property type="component" value="Unassembled WGS sequence"/>
</dbReference>
<gene>
    <name evidence="4" type="ORF">FF38_05861</name>
</gene>
<evidence type="ECO:0000256" key="1">
    <source>
        <dbReference type="ARBA" id="ARBA00022723"/>
    </source>
</evidence>
<accession>A0A0L0BZL0</accession>
<dbReference type="EMBL" id="JRES01001111">
    <property type="protein sequence ID" value="KNC25470.1"/>
    <property type="molecule type" value="Genomic_DNA"/>
</dbReference>
<evidence type="ECO:0008006" key="6">
    <source>
        <dbReference type="Google" id="ProtNLM"/>
    </source>
</evidence>
<dbReference type="OrthoDB" id="8059039at2759"/>
<evidence type="ECO:0000256" key="2">
    <source>
        <dbReference type="ARBA" id="ARBA00022771"/>
    </source>
</evidence>
<dbReference type="SUPFAM" id="SSF57903">
    <property type="entry name" value="FYVE/PHD zinc finger"/>
    <property type="match status" value="1"/>
</dbReference>
<evidence type="ECO:0000313" key="5">
    <source>
        <dbReference type="Proteomes" id="UP000037069"/>
    </source>
</evidence>
<keyword evidence="2" id="KW-0863">Zinc-finger</keyword>
<comment type="caution">
    <text evidence="4">The sequence shown here is derived from an EMBL/GenBank/DDBJ whole genome shotgun (WGS) entry which is preliminary data.</text>
</comment>
<dbReference type="GO" id="GO:0008270">
    <property type="term" value="F:zinc ion binding"/>
    <property type="evidence" value="ECO:0007669"/>
    <property type="project" value="UniProtKB-KW"/>
</dbReference>
<keyword evidence="3" id="KW-0862">Zinc</keyword>
<organism evidence="4 5">
    <name type="scientific">Lucilia cuprina</name>
    <name type="common">Green bottle fly</name>
    <name type="synonym">Australian sheep blowfly</name>
    <dbReference type="NCBI Taxonomy" id="7375"/>
    <lineage>
        <taxon>Eukaryota</taxon>
        <taxon>Metazoa</taxon>
        <taxon>Ecdysozoa</taxon>
        <taxon>Arthropoda</taxon>
        <taxon>Hexapoda</taxon>
        <taxon>Insecta</taxon>
        <taxon>Pterygota</taxon>
        <taxon>Neoptera</taxon>
        <taxon>Endopterygota</taxon>
        <taxon>Diptera</taxon>
        <taxon>Brachycera</taxon>
        <taxon>Muscomorpha</taxon>
        <taxon>Oestroidea</taxon>
        <taxon>Calliphoridae</taxon>
        <taxon>Luciliinae</taxon>
        <taxon>Lucilia</taxon>
    </lineage>
</organism>
<proteinExistence type="predicted"/>
<evidence type="ECO:0000256" key="3">
    <source>
        <dbReference type="ARBA" id="ARBA00022833"/>
    </source>
</evidence>
<dbReference type="InterPro" id="IPR011011">
    <property type="entry name" value="Znf_FYVE_PHD"/>
</dbReference>
<dbReference type="PROSITE" id="PS01359">
    <property type="entry name" value="ZF_PHD_1"/>
    <property type="match status" value="1"/>
</dbReference>
<keyword evidence="5" id="KW-1185">Reference proteome</keyword>
<protein>
    <recommendedName>
        <fullName evidence="6">PHD-type domain-containing protein</fullName>
    </recommendedName>
</protein>
<dbReference type="InterPro" id="IPR013083">
    <property type="entry name" value="Znf_RING/FYVE/PHD"/>
</dbReference>
<name>A0A0L0BZL0_LUCCU</name>
<evidence type="ECO:0000313" key="4">
    <source>
        <dbReference type="EMBL" id="KNC25470.1"/>
    </source>
</evidence>
<keyword evidence="1" id="KW-0479">Metal-binding</keyword>
<sequence length="117" mass="12869">MPSTRIFKCVVCSDNICKTQPSIQCCSCKLWLHVKCSGTNEKDLAGLKGNKYTCAICNNQPRTPETDGSVKSEICALKSVIDNFINKVENDHISARSDLSSLNTKIDNFIMKVDGPP</sequence>
<dbReference type="AlphaFoldDB" id="A0A0L0BZL0"/>
<dbReference type="Gene3D" id="3.30.40.10">
    <property type="entry name" value="Zinc/RING finger domain, C3HC4 (zinc finger)"/>
    <property type="match status" value="1"/>
</dbReference>
<reference evidence="4 5" key="1">
    <citation type="journal article" date="2015" name="Nat. Commun.">
        <title>Lucilia cuprina genome unlocks parasitic fly biology to underpin future interventions.</title>
        <authorList>
            <person name="Anstead C.A."/>
            <person name="Korhonen P.K."/>
            <person name="Young N.D."/>
            <person name="Hall R.S."/>
            <person name="Jex A.R."/>
            <person name="Murali S.C."/>
            <person name="Hughes D.S."/>
            <person name="Lee S.F."/>
            <person name="Perry T."/>
            <person name="Stroehlein A.J."/>
            <person name="Ansell B.R."/>
            <person name="Breugelmans B."/>
            <person name="Hofmann A."/>
            <person name="Qu J."/>
            <person name="Dugan S."/>
            <person name="Lee S.L."/>
            <person name="Chao H."/>
            <person name="Dinh H."/>
            <person name="Han Y."/>
            <person name="Doddapaneni H.V."/>
            <person name="Worley K.C."/>
            <person name="Muzny D.M."/>
            <person name="Ioannidis P."/>
            <person name="Waterhouse R.M."/>
            <person name="Zdobnov E.M."/>
            <person name="James P.J."/>
            <person name="Bagnall N.H."/>
            <person name="Kotze A.C."/>
            <person name="Gibbs R.A."/>
            <person name="Richards S."/>
            <person name="Batterham P."/>
            <person name="Gasser R.B."/>
        </authorList>
    </citation>
    <scope>NUCLEOTIDE SEQUENCE [LARGE SCALE GENOMIC DNA]</scope>
    <source>
        <strain evidence="4 5">LS</strain>
        <tissue evidence="4">Full body</tissue>
    </source>
</reference>